<name>A0A8H9GGR0_9MICO</name>
<evidence type="ECO:0000313" key="3">
    <source>
        <dbReference type="EMBL" id="GGM19727.1"/>
    </source>
</evidence>
<dbReference type="PANTHER" id="PTHR43329">
    <property type="entry name" value="EPOXIDE HYDROLASE"/>
    <property type="match status" value="1"/>
</dbReference>
<comment type="caution">
    <text evidence="3">The sequence shown here is derived from an EMBL/GenBank/DDBJ whole genome shotgun (WGS) entry which is preliminary data.</text>
</comment>
<dbReference type="InterPro" id="IPR000073">
    <property type="entry name" value="AB_hydrolase_1"/>
</dbReference>
<proteinExistence type="predicted"/>
<dbReference type="InterPro" id="IPR029058">
    <property type="entry name" value="AB_hydrolase_fold"/>
</dbReference>
<evidence type="ECO:0000256" key="1">
    <source>
        <dbReference type="ARBA" id="ARBA00022801"/>
    </source>
</evidence>
<dbReference type="RefSeq" id="WP_171104536.1">
    <property type="nucleotide sequence ID" value="NZ_BMPT01000004.1"/>
</dbReference>
<gene>
    <name evidence="3" type="ORF">GCM10010102_14120</name>
</gene>
<sequence>MTALSARPAARTAATSDYTCALVDGPWQHEFVSSGGSRFHVVVAGPESRTAPLVVLLHGYPQFWWAWRAQIPALADAGYRVAAMDVRGVGGSDKPPSGYGAPTRAADVAGVVRSLGRERAVVVGHGTGGMLAWAVAALHPATTTAVAALAAPHPARLRLGAGAVLTPAALRELAYLQVPTLPERALTRGDLVARTLDLGAASPLPDTAVELYLSAMRIPFAAHSAAEALRWAVRSTPRMDGRRFAAALRRPLEVPALQLQGGRDGFVRPDRADVDAHALVPDLRYELLPNAGHFLPEEAPDEVSAILLGWLARVSPVPAPA</sequence>
<dbReference type="AlphaFoldDB" id="A0A8H9GGR0"/>
<organism evidence="3 4">
    <name type="scientific">Promicromonospora citrea</name>
    <dbReference type="NCBI Taxonomy" id="43677"/>
    <lineage>
        <taxon>Bacteria</taxon>
        <taxon>Bacillati</taxon>
        <taxon>Actinomycetota</taxon>
        <taxon>Actinomycetes</taxon>
        <taxon>Micrococcales</taxon>
        <taxon>Promicromonosporaceae</taxon>
        <taxon>Promicromonospora</taxon>
    </lineage>
</organism>
<dbReference type="Proteomes" id="UP000655589">
    <property type="component" value="Unassembled WGS sequence"/>
</dbReference>
<feature type="domain" description="AB hydrolase-1" evidence="2">
    <location>
        <begin position="52"/>
        <end position="300"/>
    </location>
</feature>
<keyword evidence="4" id="KW-1185">Reference proteome</keyword>
<reference evidence="3" key="2">
    <citation type="submission" date="2020-09" db="EMBL/GenBank/DDBJ databases">
        <authorList>
            <person name="Sun Q."/>
            <person name="Ohkuma M."/>
        </authorList>
    </citation>
    <scope>NUCLEOTIDE SEQUENCE</scope>
    <source>
        <strain evidence="3">JCM 3051</strain>
    </source>
</reference>
<reference evidence="3" key="1">
    <citation type="journal article" date="2014" name="Int. J. Syst. Evol. Microbiol.">
        <title>Complete genome sequence of Corynebacterium casei LMG S-19264T (=DSM 44701T), isolated from a smear-ripened cheese.</title>
        <authorList>
            <consortium name="US DOE Joint Genome Institute (JGI-PGF)"/>
            <person name="Walter F."/>
            <person name="Albersmeier A."/>
            <person name="Kalinowski J."/>
            <person name="Ruckert C."/>
        </authorList>
    </citation>
    <scope>NUCLEOTIDE SEQUENCE</scope>
    <source>
        <strain evidence="3">JCM 3051</strain>
    </source>
</reference>
<evidence type="ECO:0000313" key="4">
    <source>
        <dbReference type="Proteomes" id="UP000655589"/>
    </source>
</evidence>
<evidence type="ECO:0000259" key="2">
    <source>
        <dbReference type="Pfam" id="PF00561"/>
    </source>
</evidence>
<protein>
    <submittedName>
        <fullName evidence="3">Alpha/beta hydrolase</fullName>
    </submittedName>
</protein>
<dbReference type="GO" id="GO:0016787">
    <property type="term" value="F:hydrolase activity"/>
    <property type="evidence" value="ECO:0007669"/>
    <property type="project" value="UniProtKB-KW"/>
</dbReference>
<dbReference type="Pfam" id="PF00561">
    <property type="entry name" value="Abhydrolase_1"/>
    <property type="match status" value="1"/>
</dbReference>
<dbReference type="PRINTS" id="PR00412">
    <property type="entry name" value="EPOXHYDRLASE"/>
</dbReference>
<accession>A0A8H9GGR0</accession>
<dbReference type="Gene3D" id="3.40.50.1820">
    <property type="entry name" value="alpha/beta hydrolase"/>
    <property type="match status" value="1"/>
</dbReference>
<dbReference type="InterPro" id="IPR000639">
    <property type="entry name" value="Epox_hydrolase-like"/>
</dbReference>
<dbReference type="SUPFAM" id="SSF53474">
    <property type="entry name" value="alpha/beta-Hydrolases"/>
    <property type="match status" value="1"/>
</dbReference>
<dbReference type="EMBL" id="BMPT01000004">
    <property type="protein sequence ID" value="GGM19727.1"/>
    <property type="molecule type" value="Genomic_DNA"/>
</dbReference>
<keyword evidence="1 3" id="KW-0378">Hydrolase</keyword>